<comment type="caution">
    <text evidence="6">The sequence shown here is derived from an EMBL/GenBank/DDBJ whole genome shotgun (WGS) entry which is preliminary data.</text>
</comment>
<sequence length="545" mass="61228">MLLRLRHTLFTFFSILVFLPGSKAQEPGQNPKIIIGAVVDQMRWDYLYRFQDRFTDGGFKRLLREGFACENTQINYSLTATGPGHTCVYTGSVPAIHGIVGNTWYDRSIRKEVNCVEDSTVSSVGTDQASTSRSPHHLLTTTIGDELKLSNNFKSKVIGISLKDRGAILPGGHLSDGSYWYHNGTGNFITSTYYTSVLPQWLQAFNAQNHAGRYLKNNWETLYPIETYVQSTEDNKPYERTLIGKDEPVFPYDYSDRLDDYGAIRTNPYGNSILFDLAKAAIDGENLGTDEFPDLLAISFSAPDGLGHRVGTNAIEIEDMYLRLDQDFAAFFDYLDERFGRDGYLFFITADHGTSQSSGFLKENQLPTGVFSFKFLHEINEFVKEKYGVNHVIESAQNAELYLNWEEIHAAGSNVDEDQLMTDIVRILREQDGIANAWPTRKLGTAPWAEPMKARFINGYNAQRGGDVVIVPQPGWQASEKGTDHGLWYPFDSHIPLVWMGWNVTQGQTHRLIGMTDIAPTLAALLKIQMPSGSVGHPILEITDQ</sequence>
<dbReference type="PIRSF" id="PIRSF031924">
    <property type="entry name" value="Pi-irrepressible_AP"/>
    <property type="match status" value="1"/>
</dbReference>
<evidence type="ECO:0000256" key="3">
    <source>
        <dbReference type="ARBA" id="ARBA00022729"/>
    </source>
</evidence>
<evidence type="ECO:0000256" key="5">
    <source>
        <dbReference type="PIRSR" id="PIRSR031924-51"/>
    </source>
</evidence>
<dbReference type="InterPro" id="IPR017850">
    <property type="entry name" value="Alkaline_phosphatase_core_sf"/>
</dbReference>
<protein>
    <submittedName>
        <fullName evidence="6">Alkaline phosphatase family protein</fullName>
    </submittedName>
</protein>
<dbReference type="Gene3D" id="3.40.720.10">
    <property type="entry name" value="Alkaline Phosphatase, subunit A"/>
    <property type="match status" value="1"/>
</dbReference>
<dbReference type="InterPro" id="IPR026263">
    <property type="entry name" value="Alkaline_phosphatase_prok"/>
</dbReference>
<evidence type="ECO:0000313" key="6">
    <source>
        <dbReference type="EMBL" id="MBY5956786.1"/>
    </source>
</evidence>
<gene>
    <name evidence="6" type="ORF">KUV50_01470</name>
</gene>
<dbReference type="GO" id="GO:0046872">
    <property type="term" value="F:metal ion binding"/>
    <property type="evidence" value="ECO:0007669"/>
    <property type="project" value="UniProtKB-KW"/>
</dbReference>
<feature type="binding site" evidence="5">
    <location>
        <begin position="163"/>
        <end position="165"/>
    </location>
    <ligand>
        <name>substrate</name>
    </ligand>
</feature>
<dbReference type="SUPFAM" id="SSF53649">
    <property type="entry name" value="Alkaline phosphatase-like"/>
    <property type="match status" value="1"/>
</dbReference>
<name>A0A953L9M0_9BACT</name>
<dbReference type="Proteomes" id="UP000753961">
    <property type="component" value="Unassembled WGS sequence"/>
</dbReference>
<evidence type="ECO:0000256" key="1">
    <source>
        <dbReference type="ARBA" id="ARBA00022553"/>
    </source>
</evidence>
<dbReference type="EMBL" id="JAHVHU010000002">
    <property type="protein sequence ID" value="MBY5956786.1"/>
    <property type="molecule type" value="Genomic_DNA"/>
</dbReference>
<feature type="binding site" evidence="5">
    <location>
        <position position="102"/>
    </location>
    <ligand>
        <name>substrate</name>
    </ligand>
</feature>
<dbReference type="InterPro" id="IPR002591">
    <property type="entry name" value="Phosphodiest/P_Trfase"/>
</dbReference>
<dbReference type="NCBIfam" id="NF042991">
    <property type="entry name" value="alk_phos_PafA"/>
    <property type="match status" value="1"/>
</dbReference>
<reference evidence="6" key="1">
    <citation type="submission" date="2021-06" db="EMBL/GenBank/DDBJ databases">
        <title>44 bacteria genomes isolated from Dapeng, Shenzhen.</title>
        <authorList>
            <person name="Zheng W."/>
            <person name="Yu S."/>
            <person name="Huang Y."/>
        </authorList>
    </citation>
    <scope>NUCLEOTIDE SEQUENCE</scope>
    <source>
        <strain evidence="6">DP5N28-2</strain>
    </source>
</reference>
<dbReference type="CDD" id="cd16016">
    <property type="entry name" value="AP-SPAP"/>
    <property type="match status" value="1"/>
</dbReference>
<dbReference type="GO" id="GO:0004035">
    <property type="term" value="F:alkaline phosphatase activity"/>
    <property type="evidence" value="ECO:0007669"/>
    <property type="project" value="InterPro"/>
</dbReference>
<dbReference type="RefSeq" id="WP_222578306.1">
    <property type="nucleotide sequence ID" value="NZ_JAHVHU010000002.1"/>
</dbReference>
<accession>A0A953L9M0</accession>
<dbReference type="PANTHER" id="PTHR10151:SF120">
    <property type="entry name" value="BIS(5'-ADENOSYL)-TRIPHOSPHATASE"/>
    <property type="match status" value="1"/>
</dbReference>
<dbReference type="PANTHER" id="PTHR10151">
    <property type="entry name" value="ECTONUCLEOTIDE PYROPHOSPHATASE/PHOSPHODIESTERASE"/>
    <property type="match status" value="1"/>
</dbReference>
<keyword evidence="2" id="KW-0479">Metal-binding</keyword>
<dbReference type="Pfam" id="PF01663">
    <property type="entry name" value="Phosphodiest"/>
    <property type="match status" value="1"/>
</dbReference>
<keyword evidence="7" id="KW-1185">Reference proteome</keyword>
<dbReference type="AlphaFoldDB" id="A0A953L9M0"/>
<evidence type="ECO:0000256" key="4">
    <source>
        <dbReference type="PIRSR" id="PIRSR031924-50"/>
    </source>
</evidence>
<evidence type="ECO:0000313" key="7">
    <source>
        <dbReference type="Proteomes" id="UP000753961"/>
    </source>
</evidence>
<keyword evidence="1 4" id="KW-0597">Phosphoprotein</keyword>
<proteinExistence type="predicted"/>
<feature type="active site" description="Phosphothreonine intermediate" evidence="4">
    <location>
        <position position="81"/>
    </location>
</feature>
<organism evidence="6 7">
    <name type="scientific">Membranihabitans marinus</name>
    <dbReference type="NCBI Taxonomy" id="1227546"/>
    <lineage>
        <taxon>Bacteria</taxon>
        <taxon>Pseudomonadati</taxon>
        <taxon>Bacteroidota</taxon>
        <taxon>Saprospiria</taxon>
        <taxon>Saprospirales</taxon>
        <taxon>Saprospiraceae</taxon>
        <taxon>Membranihabitans</taxon>
    </lineage>
</organism>
<keyword evidence="3" id="KW-0732">Signal</keyword>
<evidence type="ECO:0000256" key="2">
    <source>
        <dbReference type="ARBA" id="ARBA00022723"/>
    </source>
</evidence>
<dbReference type="Gene3D" id="3.30.1360.150">
    <property type="match status" value="1"/>
</dbReference>